<organism evidence="7 8">
    <name type="scientific">Litorilinea aerophila</name>
    <dbReference type="NCBI Taxonomy" id="1204385"/>
    <lineage>
        <taxon>Bacteria</taxon>
        <taxon>Bacillati</taxon>
        <taxon>Chloroflexota</taxon>
        <taxon>Caldilineae</taxon>
        <taxon>Caldilineales</taxon>
        <taxon>Caldilineaceae</taxon>
        <taxon>Litorilinea</taxon>
    </lineage>
</organism>
<evidence type="ECO:0000256" key="1">
    <source>
        <dbReference type="ARBA" id="ARBA00022485"/>
    </source>
</evidence>
<dbReference type="InterPro" id="IPR017896">
    <property type="entry name" value="4Fe4S_Fe-S-bd"/>
</dbReference>
<dbReference type="Proteomes" id="UP000317371">
    <property type="component" value="Unassembled WGS sequence"/>
</dbReference>
<dbReference type="InParanoid" id="A0A540VAS4"/>
<dbReference type="InterPro" id="IPR004017">
    <property type="entry name" value="Cys_rich_dom"/>
</dbReference>
<dbReference type="GO" id="GO:0051539">
    <property type="term" value="F:4 iron, 4 sulfur cluster binding"/>
    <property type="evidence" value="ECO:0007669"/>
    <property type="project" value="UniProtKB-KW"/>
</dbReference>
<dbReference type="GO" id="GO:0016491">
    <property type="term" value="F:oxidoreductase activity"/>
    <property type="evidence" value="ECO:0007669"/>
    <property type="project" value="UniProtKB-ARBA"/>
</dbReference>
<dbReference type="PANTHER" id="PTHR32479">
    <property type="entry name" value="GLYCOLATE OXIDASE IRON-SULFUR SUBUNIT"/>
    <property type="match status" value="1"/>
</dbReference>
<accession>A0A540VAS4</accession>
<dbReference type="SUPFAM" id="SSF46548">
    <property type="entry name" value="alpha-helical ferredoxin"/>
    <property type="match status" value="1"/>
</dbReference>
<dbReference type="Pfam" id="PF02754">
    <property type="entry name" value="CCG"/>
    <property type="match status" value="2"/>
</dbReference>
<dbReference type="PROSITE" id="PS00198">
    <property type="entry name" value="4FE4S_FER_1"/>
    <property type="match status" value="1"/>
</dbReference>
<keyword evidence="2" id="KW-0479">Metal-binding</keyword>
<keyword evidence="1" id="KW-0004">4Fe-4S</keyword>
<evidence type="ECO:0000256" key="4">
    <source>
        <dbReference type="ARBA" id="ARBA00023004"/>
    </source>
</evidence>
<dbReference type="Gene3D" id="1.10.1060.10">
    <property type="entry name" value="Alpha-helical ferredoxin"/>
    <property type="match status" value="1"/>
</dbReference>
<name>A0A540VAS4_9CHLR</name>
<dbReference type="InterPro" id="IPR017900">
    <property type="entry name" value="4Fe4S_Fe_S_CS"/>
</dbReference>
<dbReference type="GO" id="GO:0046872">
    <property type="term" value="F:metal ion binding"/>
    <property type="evidence" value="ECO:0007669"/>
    <property type="project" value="UniProtKB-KW"/>
</dbReference>
<reference evidence="7 8" key="1">
    <citation type="submission" date="2019-06" db="EMBL/GenBank/DDBJ databases">
        <title>Genome sequence of Litorilinea aerophila BAA-2444.</title>
        <authorList>
            <person name="Maclea K.S."/>
            <person name="Maurais E.G."/>
            <person name="Iannazzi L.C."/>
        </authorList>
    </citation>
    <scope>NUCLEOTIDE SEQUENCE [LARGE SCALE GENOMIC DNA]</scope>
    <source>
        <strain evidence="7 8">ATCC BAA-2444</strain>
    </source>
</reference>
<evidence type="ECO:0000313" key="8">
    <source>
        <dbReference type="Proteomes" id="UP000317371"/>
    </source>
</evidence>
<proteinExistence type="predicted"/>
<sequence>MHSISWHSVDHSLDECIKCNICTSYCPVSAVTDRFPGPKYVGPQAQRFRSPHQPHSPDDSVDYCSGCRVCNEVCPTGVKIAEINARARAQIVAERGLPLRNRLLGRNELLGKLGSLAPAAANLALHNPLSRLLAEKTLGIARHAPLPTWSTRGTFGDWLRRTAHRRLRSEKKVVYFHGCATMYYEPFIGQAAVAVLEHQGYEVIVPPQNCCGLPLLSNGEFPAAERYHQGNVARLAGFARAGLPIVGTSTSCTLTLKEEAPELLDREDEGTAALRQATWDIFEWLRALHEQGELRTDFQPIPSSGASLVLPYHAPCQLRAHRVGKPALEILALIPGLDLRESHARCCGIAGTYGYKTEKYQIAMDVGQELFDFVQAQGEAVPYSACDSETCRWQLEHGTGLPSRHPIEVLAAAYGLYDLEQRRLVREAQS</sequence>
<evidence type="ECO:0000259" key="6">
    <source>
        <dbReference type="PROSITE" id="PS51379"/>
    </source>
</evidence>
<evidence type="ECO:0000256" key="5">
    <source>
        <dbReference type="ARBA" id="ARBA00023014"/>
    </source>
</evidence>
<keyword evidence="5" id="KW-0411">Iron-sulfur</keyword>
<comment type="caution">
    <text evidence="7">The sequence shown here is derived from an EMBL/GenBank/DDBJ whole genome shotgun (WGS) entry which is preliminary data.</text>
</comment>
<dbReference type="AlphaFoldDB" id="A0A540VAS4"/>
<evidence type="ECO:0000256" key="2">
    <source>
        <dbReference type="ARBA" id="ARBA00022723"/>
    </source>
</evidence>
<dbReference type="RefSeq" id="WP_141611870.1">
    <property type="nucleotide sequence ID" value="NZ_VIGC02000032.1"/>
</dbReference>
<dbReference type="PANTHER" id="PTHR32479:SF19">
    <property type="entry name" value="ANAEROBIC GLYCEROL-3-PHOSPHATE DEHYDROGENASE SUBUNIT C"/>
    <property type="match status" value="1"/>
</dbReference>
<protein>
    <submittedName>
        <fullName evidence="7">Anaerobic glycerol-3-phosphate dehydrogenase subunit C</fullName>
    </submittedName>
</protein>
<feature type="domain" description="4Fe-4S ferredoxin-type" evidence="6">
    <location>
        <begin position="7"/>
        <end position="37"/>
    </location>
</feature>
<dbReference type="GO" id="GO:0009061">
    <property type="term" value="P:anaerobic respiration"/>
    <property type="evidence" value="ECO:0007669"/>
    <property type="project" value="InterPro"/>
</dbReference>
<dbReference type="GO" id="GO:0009331">
    <property type="term" value="C:glycerol-3-phosphate dehydrogenase (FAD) complex"/>
    <property type="evidence" value="ECO:0007669"/>
    <property type="project" value="InterPro"/>
</dbReference>
<dbReference type="EMBL" id="VIGC01000032">
    <property type="protein sequence ID" value="TQE93841.1"/>
    <property type="molecule type" value="Genomic_DNA"/>
</dbReference>
<dbReference type="InterPro" id="IPR009051">
    <property type="entry name" value="Helical_ferredxn"/>
</dbReference>
<keyword evidence="8" id="KW-1185">Reference proteome</keyword>
<dbReference type="NCBIfam" id="TIGR03379">
    <property type="entry name" value="glycerol3P_GlpC"/>
    <property type="match status" value="1"/>
</dbReference>
<dbReference type="OrthoDB" id="9794954at2"/>
<dbReference type="NCBIfam" id="NF008369">
    <property type="entry name" value="PRK11168.1"/>
    <property type="match status" value="1"/>
</dbReference>
<dbReference type="PROSITE" id="PS51379">
    <property type="entry name" value="4FE4S_FER_2"/>
    <property type="match status" value="2"/>
</dbReference>
<feature type="domain" description="4Fe-4S ferredoxin-type" evidence="6">
    <location>
        <begin position="55"/>
        <end position="84"/>
    </location>
</feature>
<gene>
    <name evidence="7" type="ORF">FKZ61_19650</name>
</gene>
<dbReference type="Pfam" id="PF13183">
    <property type="entry name" value="Fer4_8"/>
    <property type="match status" value="1"/>
</dbReference>
<keyword evidence="3" id="KW-0677">Repeat</keyword>
<evidence type="ECO:0000256" key="3">
    <source>
        <dbReference type="ARBA" id="ARBA00022737"/>
    </source>
</evidence>
<evidence type="ECO:0000313" key="7">
    <source>
        <dbReference type="EMBL" id="TQE93841.1"/>
    </source>
</evidence>
<dbReference type="GO" id="GO:0016020">
    <property type="term" value="C:membrane"/>
    <property type="evidence" value="ECO:0007669"/>
    <property type="project" value="InterPro"/>
</dbReference>
<dbReference type="InterPro" id="IPR017753">
    <property type="entry name" value="G3P_DH_GlpC_su"/>
</dbReference>
<keyword evidence="4" id="KW-0408">Iron</keyword>